<name>A0A183UFT9_TOXCA</name>
<evidence type="ECO:0000313" key="7">
    <source>
        <dbReference type="Proteomes" id="UP000050794"/>
    </source>
</evidence>
<keyword evidence="2" id="KW-0863">Zinc-finger</keyword>
<dbReference type="Gene3D" id="3.30.40.10">
    <property type="entry name" value="Zinc/RING finger domain, C3HC4 (zinc finger)"/>
    <property type="match status" value="1"/>
</dbReference>
<dbReference type="InterPro" id="IPR017907">
    <property type="entry name" value="Znf_RING_CS"/>
</dbReference>
<reference evidence="8" key="1">
    <citation type="submission" date="2016-06" db="UniProtKB">
        <authorList>
            <consortium name="WormBaseParasite"/>
        </authorList>
    </citation>
    <scope>IDENTIFICATION</scope>
</reference>
<evidence type="ECO:0000256" key="5">
    <source>
        <dbReference type="SAM" id="Phobius"/>
    </source>
</evidence>
<feature type="transmembrane region" description="Helical" evidence="5">
    <location>
        <begin position="194"/>
        <end position="212"/>
    </location>
</feature>
<keyword evidence="5" id="KW-0472">Membrane</keyword>
<feature type="transmembrane region" description="Helical" evidence="5">
    <location>
        <begin position="224"/>
        <end position="254"/>
    </location>
</feature>
<dbReference type="PROSITE" id="PS00518">
    <property type="entry name" value="ZF_RING_1"/>
    <property type="match status" value="1"/>
</dbReference>
<feature type="transmembrane region" description="Helical" evidence="5">
    <location>
        <begin position="274"/>
        <end position="297"/>
    </location>
</feature>
<accession>A0A183UFT9</accession>
<evidence type="ECO:0000256" key="2">
    <source>
        <dbReference type="ARBA" id="ARBA00022771"/>
    </source>
</evidence>
<dbReference type="CDD" id="cd20336">
    <property type="entry name" value="Rcat_RBR"/>
    <property type="match status" value="1"/>
</dbReference>
<dbReference type="InterPro" id="IPR013083">
    <property type="entry name" value="Znf_RING/FYVE/PHD"/>
</dbReference>
<evidence type="ECO:0000313" key="6">
    <source>
        <dbReference type="EMBL" id="VDM38680.1"/>
    </source>
</evidence>
<feature type="compositionally biased region" description="Low complexity" evidence="4">
    <location>
        <begin position="333"/>
        <end position="345"/>
    </location>
</feature>
<evidence type="ECO:0000313" key="8">
    <source>
        <dbReference type="WBParaSite" id="TCNE_0000735901-mRNA-1"/>
    </source>
</evidence>
<keyword evidence="3" id="KW-0862">Zinc</keyword>
<keyword evidence="5" id="KW-1133">Transmembrane helix</keyword>
<dbReference type="Proteomes" id="UP000050794">
    <property type="component" value="Unassembled WGS sequence"/>
</dbReference>
<evidence type="ECO:0000256" key="3">
    <source>
        <dbReference type="ARBA" id="ARBA00022833"/>
    </source>
</evidence>
<sequence length="378" mass="42733">MTSSPAQQHCTRCRQSNVWRIQLRQCEHFVCVACALLHLKYWIAHQSKARIKCPKRDCPVRIHENDIDALLDAQNEDLNAYMPCEQREWLLYQHRKNYIQYAFGGQVKPCPLCKSLYAEYDGCHYVQCVNLRCLQHFCWQCGQPIDSFQHFTGGTCKVGWDDIWKLSYLLRFLFYTDGCILMIITPIILPALAYFVPLIIVFLFPYYALHIIRGKMREMNRTPLEITAAVAILYPIILVTGLPLAIGSFIFILPAQATLALVVAVKNIPMVSKAFDIFYCAEMIFGCFGLDSWRTLLRDSKEARRLKEVELKQEELEKSERVEGEKGGDLEKGSSGAASSVPASQGVESSTAVVEKAKQVAQAVPIVGGIIGKLPGMK</sequence>
<dbReference type="AlphaFoldDB" id="A0A183UFT9"/>
<evidence type="ECO:0000256" key="4">
    <source>
        <dbReference type="SAM" id="MobiDB-lite"/>
    </source>
</evidence>
<feature type="compositionally biased region" description="Basic and acidic residues" evidence="4">
    <location>
        <begin position="317"/>
        <end position="332"/>
    </location>
</feature>
<organism evidence="7 8">
    <name type="scientific">Toxocara canis</name>
    <name type="common">Canine roundworm</name>
    <dbReference type="NCBI Taxonomy" id="6265"/>
    <lineage>
        <taxon>Eukaryota</taxon>
        <taxon>Metazoa</taxon>
        <taxon>Ecdysozoa</taxon>
        <taxon>Nematoda</taxon>
        <taxon>Chromadorea</taxon>
        <taxon>Rhabditida</taxon>
        <taxon>Spirurina</taxon>
        <taxon>Ascaridomorpha</taxon>
        <taxon>Ascaridoidea</taxon>
        <taxon>Toxocaridae</taxon>
        <taxon>Toxocara</taxon>
    </lineage>
</organism>
<dbReference type="Gene3D" id="1.20.120.1750">
    <property type="match status" value="1"/>
</dbReference>
<keyword evidence="5" id="KW-0812">Transmembrane</keyword>
<feature type="region of interest" description="Disordered" evidence="4">
    <location>
        <begin position="317"/>
        <end position="345"/>
    </location>
</feature>
<keyword evidence="7" id="KW-1185">Reference proteome</keyword>
<dbReference type="GO" id="GO:0008270">
    <property type="term" value="F:zinc ion binding"/>
    <property type="evidence" value="ECO:0007669"/>
    <property type="project" value="UniProtKB-KW"/>
</dbReference>
<feature type="transmembrane region" description="Helical" evidence="5">
    <location>
        <begin position="168"/>
        <end position="188"/>
    </location>
</feature>
<gene>
    <name evidence="6" type="ORF">TCNE_LOCUS7359</name>
</gene>
<reference evidence="6 7" key="2">
    <citation type="submission" date="2018-11" db="EMBL/GenBank/DDBJ databases">
        <authorList>
            <consortium name="Pathogen Informatics"/>
        </authorList>
    </citation>
    <scope>NUCLEOTIDE SEQUENCE [LARGE SCALE GENOMIC DNA]</scope>
</reference>
<protein>
    <submittedName>
        <fullName evidence="8">RING-type domain-containing protein</fullName>
    </submittedName>
</protein>
<proteinExistence type="predicted"/>
<dbReference type="EMBL" id="UYWY01019666">
    <property type="protein sequence ID" value="VDM38680.1"/>
    <property type="molecule type" value="Genomic_DNA"/>
</dbReference>
<keyword evidence="1" id="KW-0479">Metal-binding</keyword>
<dbReference type="SUPFAM" id="SSF57850">
    <property type="entry name" value="RING/U-box"/>
    <property type="match status" value="2"/>
</dbReference>
<evidence type="ECO:0000256" key="1">
    <source>
        <dbReference type="ARBA" id="ARBA00022723"/>
    </source>
</evidence>
<dbReference type="WBParaSite" id="TCNE_0000735901-mRNA-1">
    <property type="protein sequence ID" value="TCNE_0000735901-mRNA-1"/>
    <property type="gene ID" value="TCNE_0000735901"/>
</dbReference>